<feature type="region of interest" description="Disordered" evidence="2">
    <location>
        <begin position="113"/>
        <end position="208"/>
    </location>
</feature>
<evidence type="ECO:0000256" key="1">
    <source>
        <dbReference type="SAM" id="Coils"/>
    </source>
</evidence>
<feature type="region of interest" description="Disordered" evidence="2">
    <location>
        <begin position="275"/>
        <end position="294"/>
    </location>
</feature>
<accession>A0A1B0FPI8</accession>
<feature type="region of interest" description="Disordered" evidence="2">
    <location>
        <begin position="299"/>
        <end position="404"/>
    </location>
</feature>
<dbReference type="PhylomeDB" id="A0A1B0FPI8"/>
<feature type="compositionally biased region" description="Basic and acidic residues" evidence="2">
    <location>
        <begin position="898"/>
        <end position="909"/>
    </location>
</feature>
<dbReference type="STRING" id="37546.A0A1B0FPI8"/>
<feature type="domain" description="DBB" evidence="3">
    <location>
        <begin position="593"/>
        <end position="730"/>
    </location>
</feature>
<dbReference type="EMBL" id="CCAG010019092">
    <property type="status" value="NOT_ANNOTATED_CDS"/>
    <property type="molecule type" value="Genomic_DNA"/>
</dbReference>
<feature type="compositionally biased region" description="Basic residues" evidence="2">
    <location>
        <begin position="319"/>
        <end position="348"/>
    </location>
</feature>
<evidence type="ECO:0000256" key="2">
    <source>
        <dbReference type="SAM" id="MobiDB-lite"/>
    </source>
</evidence>
<protein>
    <submittedName>
        <fullName evidence="4">DBB domain-containing protein</fullName>
    </submittedName>
</protein>
<dbReference type="GO" id="GO:0005829">
    <property type="term" value="C:cytosol"/>
    <property type="evidence" value="ECO:0007669"/>
    <property type="project" value="TreeGrafter"/>
</dbReference>
<feature type="compositionally biased region" description="Low complexity" evidence="2">
    <location>
        <begin position="1191"/>
        <end position="1226"/>
    </location>
</feature>
<dbReference type="InterPro" id="IPR017893">
    <property type="entry name" value="DBB_domain"/>
</dbReference>
<feature type="region of interest" description="Disordered" evidence="2">
    <location>
        <begin position="1191"/>
        <end position="1241"/>
    </location>
</feature>
<organism evidence="4 5">
    <name type="scientific">Glossina morsitans morsitans</name>
    <name type="common">Savannah tsetse fly</name>
    <dbReference type="NCBI Taxonomy" id="37546"/>
    <lineage>
        <taxon>Eukaryota</taxon>
        <taxon>Metazoa</taxon>
        <taxon>Ecdysozoa</taxon>
        <taxon>Arthropoda</taxon>
        <taxon>Hexapoda</taxon>
        <taxon>Insecta</taxon>
        <taxon>Pterygota</taxon>
        <taxon>Neoptera</taxon>
        <taxon>Endopterygota</taxon>
        <taxon>Diptera</taxon>
        <taxon>Brachycera</taxon>
        <taxon>Muscomorpha</taxon>
        <taxon>Hippoboscoidea</taxon>
        <taxon>Glossinidae</taxon>
        <taxon>Glossina</taxon>
    </lineage>
</organism>
<name>A0A1B0FPI8_GLOMM</name>
<feature type="compositionally biased region" description="Polar residues" evidence="2">
    <location>
        <begin position="131"/>
        <end position="146"/>
    </location>
</feature>
<dbReference type="GO" id="GO:0005104">
    <property type="term" value="F:fibroblast growth factor receptor binding"/>
    <property type="evidence" value="ECO:0007669"/>
    <property type="project" value="TreeGrafter"/>
</dbReference>
<proteinExistence type="predicted"/>
<sequence length="1443" mass="162373">MENTFACYLSGLFRDLKKVKTPDLPLKERFTTISSERTNVFKRQRQSYSPEYKLQSVVVSRANSLKRLDEKFEIKSNNVAKASNPGSSPSNNWSTRLSKYLDIGVSGKHMGVHHAQHSVSIKSRLGESHNSRTNKISSKGSITTCPKQHRDTRRKAEENNGRYCNQSGDNPYYFYNDPKSPRTPDSQSSSKGFSIFKRRNSKGNSPRVVIPEQTRLITSANLDTAASLTLGSPRGNFGAVSGFAHQQTFELQPLMQQTQQQHQLQPQITATLHQRRARSSNSHSETFRERLSSCHEANNTSHHNFEQDDVFNSTSPSKTPHHHQQQHHHHHHHHHHHTLPSAGPRRHSFSNWRQASERHHTSTSTTSNQKTSAANADEVPQMMAPRPPILSPTKYRGLHKRRDNCGTMSNSMTSCTNSYNMDDILIVTAKHSERAILRANFLKNHFDKITKQRGRKPFNFLHIKIEDGPFSEQIASKYQNTALQIVILCPALLALSHSLLMSQLSAIVRVEKVLGILLDVADEKVKEVHKTALPNYLRWRRCAIRDNDQAQISNILGIATDILGRALCQRPVCNESAGSISRSVSSCSDGFTILPRKVKIGQNKVVAMLNEPLERDDILKITVEKSGELIELRNFKCRNPYTVQFAIPESCMEISTMIEIRIEKNDKNLGARPIKCESRLRELEQLLRAENSPIEFMCHALGIGPIERDDLDLHLLQCFQKNMPPNFHLLNGPYEKQQQHQQQRHHHLLSMRETSPEEYPTLLHFAARWGLTRLCMQLLECPGGDTACGVRNCSGKTPAELAESEGHHKLARNIMSFSEFHELTTMYHYFKGITINNDSKNNQNSGGNKCHNAKVIIEASKSNPASPRSKQPKSPSHQLLDKTTNEQPTEYMEMSSGSDRENTPEIKSKTIETRAITNLNYISVEIEDENSNDICKNFDSNKTFTGPEITSKELLITEPPYYSSQEQNKNHTAENITDSPYQTDKFSHECSQLLENCSDTAASANDYVLQPSNIPVMNANSVTDGDDGNYLTQPSNIPVEEEVLQNCRQNLTRVGSSSRLVCQQPTYGTLKRTGSNASSGARSTVDDELAEIMHDFKNNVLSIREVEVLVEKWKHRNDVQQSFREKQEQIDQLRKEYERIQDQMRTHLKRDTPFDKFKKLFSRHKSSSSLGHEKHSCVDGMLDETKSSITTTSSFKSSARPISSLSLQSVSSSSSSGRLSTGSNCSGTSLGDSGTHSDHEERRFGCRLASPGTLTDNYLVPPPPRPIFTPNSTPGDERHQIVFPSPMSSCTRLNSPTSPLGNEHYQMFPSNIPVYSSQSTNNSQNSNYLNTIMEANHEPDHNYQNQSNATLQPIKLNEKSNIIYGKLNKITPNCSSFKPPTATQKGESRNGSIEVQAEVYQNVGSNLNKCLKEAETANGNEASKETEDGQIDPGSDNHNYINC</sequence>
<feature type="region of interest" description="Disordered" evidence="2">
    <location>
        <begin position="861"/>
        <end position="909"/>
    </location>
</feature>
<feature type="region of interest" description="Disordered" evidence="2">
    <location>
        <begin position="1415"/>
        <end position="1443"/>
    </location>
</feature>
<dbReference type="Pfam" id="PF14545">
    <property type="entry name" value="DBB"/>
    <property type="match status" value="1"/>
</dbReference>
<dbReference type="InterPro" id="IPR052446">
    <property type="entry name" value="B-cell_PI3K-Signaling_Adptrs"/>
</dbReference>
<evidence type="ECO:0000259" key="3">
    <source>
        <dbReference type="PROSITE" id="PS51376"/>
    </source>
</evidence>
<dbReference type="GO" id="GO:0005068">
    <property type="term" value="F:transmembrane receptor protein tyrosine kinase adaptor activity"/>
    <property type="evidence" value="ECO:0007669"/>
    <property type="project" value="TreeGrafter"/>
</dbReference>
<dbReference type="SMART" id="SM01282">
    <property type="entry name" value="DBB"/>
    <property type="match status" value="1"/>
</dbReference>
<keyword evidence="5" id="KW-1185">Reference proteome</keyword>
<dbReference type="PANTHER" id="PTHR16267:SF11">
    <property type="entry name" value="STUMPS, ISOFORM E"/>
    <property type="match status" value="1"/>
</dbReference>
<dbReference type="PROSITE" id="PS51376">
    <property type="entry name" value="DBB"/>
    <property type="match status" value="1"/>
</dbReference>
<dbReference type="EMBL" id="CCAG010019091">
    <property type="status" value="NOT_ANNOTATED_CDS"/>
    <property type="molecule type" value="Genomic_DNA"/>
</dbReference>
<evidence type="ECO:0000313" key="5">
    <source>
        <dbReference type="Proteomes" id="UP000092444"/>
    </source>
</evidence>
<feature type="compositionally biased region" description="Polar residues" evidence="2">
    <location>
        <begin position="861"/>
        <end position="878"/>
    </location>
</feature>
<feature type="compositionally biased region" description="Polar residues" evidence="2">
    <location>
        <begin position="183"/>
        <end position="192"/>
    </location>
</feature>
<dbReference type="EnsemblMetazoa" id="GMOY005814-RA">
    <property type="protein sequence ID" value="GMOY005814-PA"/>
    <property type="gene ID" value="GMOY005814"/>
</dbReference>
<dbReference type="Proteomes" id="UP000092444">
    <property type="component" value="Unassembled WGS sequence"/>
</dbReference>
<keyword evidence="1" id="KW-0175">Coiled coil</keyword>
<dbReference type="PANTHER" id="PTHR16267">
    <property type="entry name" value="BANK1/PIK3AP1 FAMILY MEMBER"/>
    <property type="match status" value="1"/>
</dbReference>
<evidence type="ECO:0000313" key="4">
    <source>
        <dbReference type="EnsemblMetazoa" id="GMOY005814-PA"/>
    </source>
</evidence>
<feature type="coiled-coil region" evidence="1">
    <location>
        <begin position="1116"/>
        <end position="1150"/>
    </location>
</feature>
<reference evidence="4" key="1">
    <citation type="submission" date="2020-05" db="UniProtKB">
        <authorList>
            <consortium name="EnsemblMetazoa"/>
        </authorList>
    </citation>
    <scope>IDENTIFICATION</scope>
    <source>
        <strain evidence="4">Yale</strain>
    </source>
</reference>